<sequence>MARPSDLKKYQVRQTSTIFVNMLGTRSFQPRQQA</sequence>
<name>A0A1B6NV82_9ZZZZ</name>
<evidence type="ECO:0000313" key="1">
    <source>
        <dbReference type="EMBL" id="KTF07366.1"/>
    </source>
</evidence>
<dbReference type="EMBL" id="AYSL01000588">
    <property type="protein sequence ID" value="KTF07366.1"/>
    <property type="molecule type" value="Genomic_DNA"/>
</dbReference>
<organism evidence="1">
    <name type="scientific">marine sediment metagenome</name>
    <dbReference type="NCBI Taxonomy" id="412755"/>
    <lineage>
        <taxon>unclassified sequences</taxon>
        <taxon>metagenomes</taxon>
        <taxon>ecological metagenomes</taxon>
    </lineage>
</organism>
<accession>A0A1B6NV82</accession>
<dbReference type="AlphaFoldDB" id="A0A1B6NV82"/>
<gene>
    <name evidence="1" type="ORF">MGSAQ_001138</name>
</gene>
<proteinExistence type="predicted"/>
<comment type="caution">
    <text evidence="1">The sequence shown here is derived from an EMBL/GenBank/DDBJ whole genome shotgun (WGS) entry which is preliminary data.</text>
</comment>
<reference evidence="1" key="1">
    <citation type="submission" date="2013-11" db="EMBL/GenBank/DDBJ databases">
        <title>Microbial diversity, functional groups and degradation webs in Northern and Southern Mediterranean and Red Sea marine crude oil polluted sites.</title>
        <authorList>
            <person name="Daffonchio D."/>
            <person name="Mapelli F."/>
            <person name="Ferrer M."/>
            <person name="Richter M."/>
            <person name="Cherif A."/>
            <person name="Malkawi H.I."/>
            <person name="Yakimov M.M."/>
            <person name="Abdel-Fattah Y.R."/>
            <person name="Blaghen M."/>
            <person name="Golyshin P.N."/>
            <person name="Kalogerakis N."/>
            <person name="Boon N."/>
            <person name="Magagnini M."/>
            <person name="Fava F."/>
        </authorList>
    </citation>
    <scope>NUCLEOTIDE SEQUENCE</scope>
</reference>
<protein>
    <submittedName>
        <fullName evidence="1">Uncharacterized protein</fullName>
    </submittedName>
</protein>